<comment type="caution">
    <text evidence="3">The sequence shown here is derived from an EMBL/GenBank/DDBJ whole genome shotgun (WGS) entry which is preliminary data.</text>
</comment>
<dbReference type="Pfam" id="PF01172">
    <property type="entry name" value="SBDS_N"/>
    <property type="match status" value="1"/>
</dbReference>
<dbReference type="PANTHER" id="PTHR10927:SF2">
    <property type="entry name" value="RESTRICTION OF TELOMERE CAPPING PROTEIN 3"/>
    <property type="match status" value="1"/>
</dbReference>
<reference evidence="3" key="1">
    <citation type="submission" date="2021-03" db="EMBL/GenBank/DDBJ databases">
        <authorList>
            <person name="Tagirdzhanova G."/>
        </authorList>
    </citation>
    <scope>NUCLEOTIDE SEQUENCE</scope>
</reference>
<dbReference type="Gene3D" id="3.30.1250.10">
    <property type="entry name" value="Ribosome maturation protein SBDS, N-terminal domain"/>
    <property type="match status" value="1"/>
</dbReference>
<evidence type="ECO:0000259" key="2">
    <source>
        <dbReference type="Pfam" id="PF01172"/>
    </source>
</evidence>
<evidence type="ECO:0000256" key="1">
    <source>
        <dbReference type="SAM" id="MobiDB-lite"/>
    </source>
</evidence>
<evidence type="ECO:0000313" key="3">
    <source>
        <dbReference type="EMBL" id="CAF9920220.1"/>
    </source>
</evidence>
<sequence>MARGNALQARVHYQGKDEDFIVMIDDKESAQKWKEDKTIPLAQVVSSFKVFITHKQGDQGILDTASNATLENEFGTHKDEDVVMEILQKGTIKESDAQERSGSTNDSKGGRVAH</sequence>
<proteinExistence type="predicted"/>
<dbReference type="SUPFAM" id="SSF89895">
    <property type="entry name" value="FYSH domain"/>
    <property type="match status" value="1"/>
</dbReference>
<dbReference type="AlphaFoldDB" id="A0A8H3FAU7"/>
<dbReference type="Proteomes" id="UP000664169">
    <property type="component" value="Unassembled WGS sequence"/>
</dbReference>
<dbReference type="InterPro" id="IPR036786">
    <property type="entry name" value="Ribosome_mat_SBDS_N_sf"/>
</dbReference>
<dbReference type="OrthoDB" id="2567806at2759"/>
<gene>
    <name evidence="3" type="ORF">GOMPHAMPRED_002014</name>
</gene>
<name>A0A8H3FAU7_9LECA</name>
<feature type="domain" description="Ribosome maturation protein SDO1/SBDS N-terminal" evidence="2">
    <location>
        <begin position="9"/>
        <end position="100"/>
    </location>
</feature>
<keyword evidence="4" id="KW-1185">Reference proteome</keyword>
<protein>
    <recommendedName>
        <fullName evidence="2">Ribosome maturation protein SDO1/SBDS N-terminal domain-containing protein</fullName>
    </recommendedName>
</protein>
<accession>A0A8H3FAU7</accession>
<feature type="region of interest" description="Disordered" evidence="1">
    <location>
        <begin position="90"/>
        <end position="114"/>
    </location>
</feature>
<dbReference type="InterPro" id="IPR039100">
    <property type="entry name" value="Sdo1/SBDS-like"/>
</dbReference>
<organism evidence="3 4">
    <name type="scientific">Gomphillus americanus</name>
    <dbReference type="NCBI Taxonomy" id="1940652"/>
    <lineage>
        <taxon>Eukaryota</taxon>
        <taxon>Fungi</taxon>
        <taxon>Dikarya</taxon>
        <taxon>Ascomycota</taxon>
        <taxon>Pezizomycotina</taxon>
        <taxon>Lecanoromycetes</taxon>
        <taxon>OSLEUM clade</taxon>
        <taxon>Ostropomycetidae</taxon>
        <taxon>Ostropales</taxon>
        <taxon>Graphidaceae</taxon>
        <taxon>Gomphilloideae</taxon>
        <taxon>Gomphillus</taxon>
    </lineage>
</organism>
<evidence type="ECO:0000313" key="4">
    <source>
        <dbReference type="Proteomes" id="UP000664169"/>
    </source>
</evidence>
<dbReference type="PANTHER" id="PTHR10927">
    <property type="entry name" value="RIBOSOME MATURATION PROTEIN SBDS"/>
    <property type="match status" value="1"/>
</dbReference>
<dbReference type="InterPro" id="IPR019783">
    <property type="entry name" value="SDO1/SBDS_N"/>
</dbReference>
<dbReference type="EMBL" id="CAJPDQ010000015">
    <property type="protein sequence ID" value="CAF9920220.1"/>
    <property type="molecule type" value="Genomic_DNA"/>
</dbReference>